<comment type="caution">
    <text evidence="2">The sequence shown here is derived from an EMBL/GenBank/DDBJ whole genome shotgun (WGS) entry which is preliminary data.</text>
</comment>
<sequence>MVSSDPVLDTEQKKAPPTKNPEATKKKSASTKPDDAKKPAETKPAAKQPAPKKAITKEFTTTLKRISKRKEVLLPDDISKAPGAIKCGAEADSSGPADPPEEQAPRAETPKGRPPSPEDPSLQVDYEESGSDDKHETREAQDPSASPQLTKQ</sequence>
<feature type="compositionally biased region" description="Basic and acidic residues" evidence="1">
    <location>
        <begin position="69"/>
        <end position="79"/>
    </location>
</feature>
<accession>A0A6A3P2A3</accession>
<evidence type="ECO:0000313" key="2">
    <source>
        <dbReference type="EMBL" id="KAE9049410.1"/>
    </source>
</evidence>
<dbReference type="Proteomes" id="UP000429607">
    <property type="component" value="Unassembled WGS sequence"/>
</dbReference>
<evidence type="ECO:0000313" key="3">
    <source>
        <dbReference type="Proteomes" id="UP000429607"/>
    </source>
</evidence>
<organism evidence="2 3">
    <name type="scientific">Phytophthora rubi</name>
    <dbReference type="NCBI Taxonomy" id="129364"/>
    <lineage>
        <taxon>Eukaryota</taxon>
        <taxon>Sar</taxon>
        <taxon>Stramenopiles</taxon>
        <taxon>Oomycota</taxon>
        <taxon>Peronosporomycetes</taxon>
        <taxon>Peronosporales</taxon>
        <taxon>Peronosporaceae</taxon>
        <taxon>Phytophthora</taxon>
    </lineage>
</organism>
<feature type="compositionally biased region" description="Basic and acidic residues" evidence="1">
    <location>
        <begin position="131"/>
        <end position="141"/>
    </location>
</feature>
<dbReference type="AlphaFoldDB" id="A0A6A3P2A3"/>
<dbReference type="EMBL" id="QXFV01000124">
    <property type="protein sequence ID" value="KAE9049410.1"/>
    <property type="molecule type" value="Genomic_DNA"/>
</dbReference>
<feature type="region of interest" description="Disordered" evidence="1">
    <location>
        <begin position="1"/>
        <end position="152"/>
    </location>
</feature>
<proteinExistence type="predicted"/>
<gene>
    <name evidence="2" type="ORF">PR001_g3336</name>
</gene>
<protein>
    <submittedName>
        <fullName evidence="2">Uncharacterized protein</fullName>
    </submittedName>
</protein>
<feature type="compositionally biased region" description="Basic and acidic residues" evidence="1">
    <location>
        <begin position="32"/>
        <end position="41"/>
    </location>
</feature>
<name>A0A6A3P2A3_9STRA</name>
<reference evidence="2 3" key="1">
    <citation type="submission" date="2018-09" db="EMBL/GenBank/DDBJ databases">
        <title>Genomic investigation of the strawberry pathogen Phytophthora fragariae indicates pathogenicity is determined by transcriptional variation in three key races.</title>
        <authorList>
            <person name="Adams T.M."/>
            <person name="Armitage A.D."/>
            <person name="Sobczyk M.K."/>
            <person name="Bates H.J."/>
            <person name="Dunwell J.M."/>
            <person name="Nellist C.F."/>
            <person name="Harrison R.J."/>
        </authorList>
    </citation>
    <scope>NUCLEOTIDE SEQUENCE [LARGE SCALE GENOMIC DNA]</scope>
    <source>
        <strain evidence="2 3">SCRP249</strain>
    </source>
</reference>
<feature type="compositionally biased region" description="Low complexity" evidence="1">
    <location>
        <begin position="42"/>
        <end position="53"/>
    </location>
</feature>
<feature type="compositionally biased region" description="Polar residues" evidence="1">
    <location>
        <begin position="143"/>
        <end position="152"/>
    </location>
</feature>
<evidence type="ECO:0000256" key="1">
    <source>
        <dbReference type="SAM" id="MobiDB-lite"/>
    </source>
</evidence>